<proteinExistence type="inferred from homology"/>
<comment type="caution">
    <text evidence="3">The sequence shown here is derived from an EMBL/GenBank/DDBJ whole genome shotgun (WGS) entry which is preliminary data.</text>
</comment>
<evidence type="ECO:0000313" key="3">
    <source>
        <dbReference type="EMBL" id="MFD1940584.1"/>
    </source>
</evidence>
<protein>
    <submittedName>
        <fullName evidence="3">N-acetylmuramoyl-L-alanine amidase</fullName>
    </submittedName>
</protein>
<dbReference type="InterPro" id="IPR002477">
    <property type="entry name" value="Peptidoglycan-bd-like"/>
</dbReference>
<keyword evidence="4" id="KW-1185">Reference proteome</keyword>
<comment type="similarity">
    <text evidence="1">Belongs to the N-acetylmuramoyl-L-alanine amidase 2 family.</text>
</comment>
<feature type="domain" description="Peptidoglycan recognition protein family" evidence="2">
    <location>
        <begin position="1"/>
        <end position="146"/>
    </location>
</feature>
<dbReference type="Proteomes" id="UP001597368">
    <property type="component" value="Unassembled WGS sequence"/>
</dbReference>
<dbReference type="EMBL" id="JBHUFV010000131">
    <property type="protein sequence ID" value="MFD1940584.1"/>
    <property type="molecule type" value="Genomic_DNA"/>
</dbReference>
<organism evidence="3 4">
    <name type="scientific">Nonomuraea mangrovi</name>
    <dbReference type="NCBI Taxonomy" id="2316207"/>
    <lineage>
        <taxon>Bacteria</taxon>
        <taxon>Bacillati</taxon>
        <taxon>Actinomycetota</taxon>
        <taxon>Actinomycetes</taxon>
        <taxon>Streptosporangiales</taxon>
        <taxon>Streptosporangiaceae</taxon>
        <taxon>Nonomuraea</taxon>
    </lineage>
</organism>
<dbReference type="InterPro" id="IPR036505">
    <property type="entry name" value="Amidase/PGRP_sf"/>
</dbReference>
<dbReference type="InterPro" id="IPR015510">
    <property type="entry name" value="PGRP"/>
</dbReference>
<dbReference type="PANTHER" id="PTHR11022:SF41">
    <property type="entry name" value="PEPTIDOGLYCAN-RECOGNITION PROTEIN LC-RELATED"/>
    <property type="match status" value="1"/>
</dbReference>
<gene>
    <name evidence="3" type="ORF">ACFSKW_54935</name>
</gene>
<dbReference type="InterPro" id="IPR036366">
    <property type="entry name" value="PGBDSf"/>
</dbReference>
<dbReference type="CDD" id="cd06583">
    <property type="entry name" value="PGRP"/>
    <property type="match status" value="1"/>
</dbReference>
<dbReference type="InterPro" id="IPR006619">
    <property type="entry name" value="PGRP_domain_met/bac"/>
</dbReference>
<dbReference type="RefSeq" id="WP_379583916.1">
    <property type="nucleotide sequence ID" value="NZ_JBHUFV010000131.1"/>
</dbReference>
<accession>A0ABW4TH23</accession>
<dbReference type="Pfam" id="PF01471">
    <property type="entry name" value="PG_binding_1"/>
    <property type="match status" value="1"/>
</dbReference>
<dbReference type="InterPro" id="IPR036365">
    <property type="entry name" value="PGBD-like_sf"/>
</dbReference>
<name>A0ABW4TH23_9ACTN</name>
<dbReference type="SUPFAM" id="SSF55846">
    <property type="entry name" value="N-acetylmuramoyl-L-alanine amidase-like"/>
    <property type="match status" value="1"/>
</dbReference>
<evidence type="ECO:0000313" key="4">
    <source>
        <dbReference type="Proteomes" id="UP001597368"/>
    </source>
</evidence>
<dbReference type="InterPro" id="IPR002502">
    <property type="entry name" value="Amidase_domain"/>
</dbReference>
<dbReference type="PANTHER" id="PTHR11022">
    <property type="entry name" value="PEPTIDOGLYCAN RECOGNITION PROTEIN"/>
    <property type="match status" value="1"/>
</dbReference>
<dbReference type="SUPFAM" id="SSF47090">
    <property type="entry name" value="PGBD-like"/>
    <property type="match status" value="1"/>
</dbReference>
<evidence type="ECO:0000256" key="1">
    <source>
        <dbReference type="ARBA" id="ARBA00007553"/>
    </source>
</evidence>
<dbReference type="Gene3D" id="3.40.80.10">
    <property type="entry name" value="Peptidoglycan recognition protein-like"/>
    <property type="match status" value="1"/>
</dbReference>
<dbReference type="SMART" id="SM00701">
    <property type="entry name" value="PGRP"/>
    <property type="match status" value="1"/>
</dbReference>
<sequence>MDLVTRAEWRARSPRGHLSPLPSARGTKLHYVGSFVSPDLAKSCSRCLDTVQGIQAYHQGTNRWTDIAYNLLVCPHGRVFEGRGARILSAANGPGLNQGHYAICALLGDRGLIQPTAAMLRGIHDAFAYLRERGAGREVRGHRDGYSTTCPGPVLYRWLQAGMPLADDTTPIPRTPSPPRWPGRYLQYRHGQPMQRGQDVTAWQRRLAQLRYTIAADGIYGATSAATTRVLQRAKGLSVDGVVGPKTWAAAW</sequence>
<dbReference type="Gene3D" id="1.10.101.10">
    <property type="entry name" value="PGBD-like superfamily/PGBD"/>
    <property type="match status" value="1"/>
</dbReference>
<evidence type="ECO:0000259" key="2">
    <source>
        <dbReference type="SMART" id="SM00701"/>
    </source>
</evidence>
<reference evidence="4" key="1">
    <citation type="journal article" date="2019" name="Int. J. Syst. Evol. Microbiol.">
        <title>The Global Catalogue of Microorganisms (GCM) 10K type strain sequencing project: providing services to taxonomists for standard genome sequencing and annotation.</title>
        <authorList>
            <consortium name="The Broad Institute Genomics Platform"/>
            <consortium name="The Broad Institute Genome Sequencing Center for Infectious Disease"/>
            <person name="Wu L."/>
            <person name="Ma J."/>
        </authorList>
    </citation>
    <scope>NUCLEOTIDE SEQUENCE [LARGE SCALE GENOMIC DNA]</scope>
    <source>
        <strain evidence="4">ICMP 6774ER</strain>
    </source>
</reference>